<name>D5SZF4_PLAL2</name>
<dbReference type="Proteomes" id="UP000002220">
    <property type="component" value="Plasmid pPLIM01"/>
</dbReference>
<dbReference type="RefSeq" id="WP_013112505.1">
    <property type="nucleotide sequence ID" value="NC_014149.1"/>
</dbReference>
<dbReference type="KEGG" id="plm:Plim_4267"/>
<geneLocation type="plasmid" evidence="3 4">
    <name>pPLIM01</name>
</geneLocation>
<sequence>MNDHEFTIYIRNLEAQRNTAMNANAELSARLSSAVHRLQQLEAANADLTARLQACEPASESNEPVASTEEVPQP</sequence>
<feature type="region of interest" description="Disordered" evidence="2">
    <location>
        <begin position="55"/>
        <end position="74"/>
    </location>
</feature>
<keyword evidence="3" id="KW-0614">Plasmid</keyword>
<dbReference type="AlphaFoldDB" id="D5SZF4"/>
<evidence type="ECO:0000256" key="1">
    <source>
        <dbReference type="SAM" id="Coils"/>
    </source>
</evidence>
<proteinExistence type="predicted"/>
<accession>D5SZF4</accession>
<evidence type="ECO:0000256" key="2">
    <source>
        <dbReference type="SAM" id="MobiDB-lite"/>
    </source>
</evidence>
<protein>
    <submittedName>
        <fullName evidence="3">Uncharacterized protein</fullName>
    </submittedName>
</protein>
<keyword evidence="1" id="KW-0175">Coiled coil</keyword>
<reference evidence="3 4" key="1">
    <citation type="journal article" date="2010" name="Stand. Genomic Sci.">
        <title>Complete genome sequence of Planctomyces limnophilus type strain (Mu 290).</title>
        <authorList>
            <person name="Labutti K."/>
            <person name="Sikorski J."/>
            <person name="Schneider S."/>
            <person name="Nolan M."/>
            <person name="Lucas S."/>
            <person name="Glavina Del Rio T."/>
            <person name="Tice H."/>
            <person name="Cheng J.F."/>
            <person name="Goodwin L."/>
            <person name="Pitluck S."/>
            <person name="Liolios K."/>
            <person name="Ivanova N."/>
            <person name="Mavromatis K."/>
            <person name="Mikhailova N."/>
            <person name="Pati A."/>
            <person name="Chen A."/>
            <person name="Palaniappan K."/>
            <person name="Land M."/>
            <person name="Hauser L."/>
            <person name="Chang Y.J."/>
            <person name="Jeffries C.D."/>
            <person name="Tindall B.J."/>
            <person name="Rohde M."/>
            <person name="Goker M."/>
            <person name="Woyke T."/>
            <person name="Bristow J."/>
            <person name="Eisen J.A."/>
            <person name="Markowitz V."/>
            <person name="Hugenholtz P."/>
            <person name="Kyrpides N.C."/>
            <person name="Klenk H.P."/>
            <person name="Lapidus A."/>
        </authorList>
    </citation>
    <scope>NUCLEOTIDE SEQUENCE [LARGE SCALE GENOMIC DNA]</scope>
    <source>
        <strain evidence="4">ATCC 43296 / DSM 3776 / IFAM 1008 / 290</strain>
        <plasmid evidence="3 4">pPLIM01</plasmid>
    </source>
</reference>
<dbReference type="HOGENOM" id="CLU_2684657_0_0_0"/>
<feature type="coiled-coil region" evidence="1">
    <location>
        <begin position="10"/>
        <end position="51"/>
    </location>
</feature>
<keyword evidence="4" id="KW-1185">Reference proteome</keyword>
<dbReference type="EMBL" id="CP001745">
    <property type="protein sequence ID" value="ADG70074.1"/>
    <property type="molecule type" value="Genomic_DNA"/>
</dbReference>
<organism evidence="3 4">
    <name type="scientific">Planctopirus limnophila (strain ATCC 43296 / DSM 3776 / IFAM 1008 / Mu 290)</name>
    <name type="common">Planctomyces limnophilus</name>
    <dbReference type="NCBI Taxonomy" id="521674"/>
    <lineage>
        <taxon>Bacteria</taxon>
        <taxon>Pseudomonadati</taxon>
        <taxon>Planctomycetota</taxon>
        <taxon>Planctomycetia</taxon>
        <taxon>Planctomycetales</taxon>
        <taxon>Planctomycetaceae</taxon>
        <taxon>Planctopirus</taxon>
    </lineage>
</organism>
<evidence type="ECO:0000313" key="3">
    <source>
        <dbReference type="EMBL" id="ADG70074.1"/>
    </source>
</evidence>
<gene>
    <name evidence="3" type="ordered locus">Plim_4267</name>
</gene>
<evidence type="ECO:0000313" key="4">
    <source>
        <dbReference type="Proteomes" id="UP000002220"/>
    </source>
</evidence>